<dbReference type="AlphaFoldDB" id="A0A418VHQ8"/>
<proteinExistence type="predicted"/>
<comment type="caution">
    <text evidence="1">The sequence shown here is derived from an EMBL/GenBank/DDBJ whole genome shotgun (WGS) entry which is preliminary data.</text>
</comment>
<dbReference type="PANTHER" id="PTHR38733">
    <property type="entry name" value="PROTEIN MCRC"/>
    <property type="match status" value="1"/>
</dbReference>
<organism evidence="1 2">
    <name type="scientific">Deinococcus cavernae</name>
    <dbReference type="NCBI Taxonomy" id="2320857"/>
    <lineage>
        <taxon>Bacteria</taxon>
        <taxon>Thermotogati</taxon>
        <taxon>Deinococcota</taxon>
        <taxon>Deinococci</taxon>
        <taxon>Deinococcales</taxon>
        <taxon>Deinococcaceae</taxon>
        <taxon>Deinococcus</taxon>
    </lineage>
</organism>
<evidence type="ECO:0000313" key="2">
    <source>
        <dbReference type="Proteomes" id="UP000286287"/>
    </source>
</evidence>
<dbReference type="RefSeq" id="WP_119760280.1">
    <property type="nucleotide sequence ID" value="NZ_QYUJ01000004.1"/>
</dbReference>
<gene>
    <name evidence="1" type="ORF">D3875_01135</name>
</gene>
<evidence type="ECO:0008006" key="3">
    <source>
        <dbReference type="Google" id="ProtNLM"/>
    </source>
</evidence>
<reference evidence="1 2" key="1">
    <citation type="submission" date="2018-09" db="EMBL/GenBank/DDBJ databases">
        <authorList>
            <person name="Zhu H."/>
        </authorList>
    </citation>
    <scope>NUCLEOTIDE SEQUENCE [LARGE SCALE GENOMIC DNA]</scope>
    <source>
        <strain evidence="1 2">K2S05-167</strain>
    </source>
</reference>
<protein>
    <recommendedName>
        <fullName evidence="3">Restriction endonuclease</fullName>
    </recommendedName>
</protein>
<accession>A0A418VHQ8</accession>
<dbReference type="EMBL" id="QYUJ01000004">
    <property type="protein sequence ID" value="RJF75681.1"/>
    <property type="molecule type" value="Genomic_DNA"/>
</dbReference>
<name>A0A418VHQ8_9DEIO</name>
<dbReference type="Proteomes" id="UP000286287">
    <property type="component" value="Unassembled WGS sequence"/>
</dbReference>
<dbReference type="PANTHER" id="PTHR38733:SF1">
    <property type="entry name" value="TYPE IV METHYL-DIRECTED RESTRICTION ENZYME ECOKMCRBC"/>
    <property type="match status" value="1"/>
</dbReference>
<evidence type="ECO:0000313" key="1">
    <source>
        <dbReference type="EMBL" id="RJF75681.1"/>
    </source>
</evidence>
<sequence length="412" mass="47337">MNSHVLREYDLIVQGQVSGWHQKVFYLEEASFRSLVALIERETEKQDPTNLSAVAAFTHFRGRPAMKLSQWVGLLRLPDGTILEILPKTHQGGEDPKACREVLLRMLTATDERFKVAPPGELDPARKPLYEVFLSYALAGFRAALRRGVPHAYVTVEEERAGLRGKLNLNRQVRQLPSRSHLLHVTFDEYLPDRPETRLVRSSVERIARQTTMHHTRRLARETLQVLEGVLLSQNVEADFERWRLERGNAHFAPLKALARLILLDLNPLASGEKVQSLSVLFDMNKVYEAYVAWMLRRDHPDWVIRTQVKEKSLGTLHGNPVFNLKPDLHITLPDGEVVIADTKWKRLKNDPKKAFEVKQDDAYQMLAYSIKYQNPGGQLWLLYPRTPDGPPTDVTIQYPQDRSLVIRQVDL</sequence>
<keyword evidence="2" id="KW-1185">Reference proteome</keyword>
<dbReference type="InterPro" id="IPR019292">
    <property type="entry name" value="McrC"/>
</dbReference>
<dbReference type="Pfam" id="PF10117">
    <property type="entry name" value="McrBC"/>
    <property type="match status" value="1"/>
</dbReference>
<dbReference type="OrthoDB" id="9786961at2"/>